<name>A0A5C6RHH3_9BACT</name>
<dbReference type="SUPFAM" id="SSF51126">
    <property type="entry name" value="Pectin lyase-like"/>
    <property type="match status" value="1"/>
</dbReference>
<protein>
    <recommendedName>
        <fullName evidence="4">Right handed beta helix domain-containing protein</fullName>
    </recommendedName>
</protein>
<evidence type="ECO:0000313" key="3">
    <source>
        <dbReference type="Proteomes" id="UP000321580"/>
    </source>
</evidence>
<evidence type="ECO:0000313" key="2">
    <source>
        <dbReference type="EMBL" id="TXB61335.1"/>
    </source>
</evidence>
<keyword evidence="3" id="KW-1185">Reference proteome</keyword>
<evidence type="ECO:0000256" key="1">
    <source>
        <dbReference type="SAM" id="Phobius"/>
    </source>
</evidence>
<proteinExistence type="predicted"/>
<reference evidence="2 3" key="1">
    <citation type="submission" date="2019-08" db="EMBL/GenBank/DDBJ databases">
        <title>Genome of Phaeodactylibacter luteus.</title>
        <authorList>
            <person name="Bowman J.P."/>
        </authorList>
    </citation>
    <scope>NUCLEOTIDE SEQUENCE [LARGE SCALE GENOMIC DNA]</scope>
    <source>
        <strain evidence="2 3">KCTC 42180</strain>
    </source>
</reference>
<comment type="caution">
    <text evidence="2">The sequence shown here is derived from an EMBL/GenBank/DDBJ whole genome shotgun (WGS) entry which is preliminary data.</text>
</comment>
<accession>A0A5C6RHH3</accession>
<sequence>MKNLLSFAPPRILFFSGLGTALALMSWLAMQMGSWDGGMPNGPLPESARSAPPESSCAITDILMTNRSDCNDNGTLDYQDDFFTADITVHFENKPTSGSLDVVGQYLLQPLSVPVGDIGSAVSHTFEDVTLIATPKRRDIKLTASFSSLTSCELEIDSVSSTKQQCSVCHDGSFTGRPYPSCWPTQDPQISDECKKSYNYAPPPGFPEHVPVKYIKTVLHVFQTEDPNDPRNFTQNDIELLKSFFDGPGGANDLLANLCDDPTDGSPHMTDARIRLLNEGIINGDVFFYQDNKAWGVGTLGCGEYLNSNNCPGNPATTADCLFPNYNYAKNISVNSLSDPAIKNAYHILLFGGTWIDVNNDNVVDFDGPDCHWPCSGGLTGDMGDCLGNNPLVAGIAGMYAVWKSGNDPNNTEYQPCAVDYPGSDPKIGRGFLGETFHVFGLDHLSPLQAHKNHSIGTDGCLDTPVNSPLNLLDCDYQNRCALTRCQIGRLQKLIVESQSALERFPDGNGGFSKEVICTSTEPIIVIPSGADVVWEGPKILRSGIVVEDGGKLTIKCEVKLPSDAKIEVEEGGALIIDGGHLLPKCEDMSWRGITLSGDGGPFVPGQSTYLRINPGSIIEAAENPIVNNSATVLAFGALISNSGTVELHDHENDPLTRFINCDFIRDSDYALLASPTENWDNQMLIDNFSGPQITGCTFNTIAHPIGKSNGMGIAHIGGRFTLSNSLIEGYRVGVNGNTLLENTAGRFTIQQCTLRNNAIAIVSDGINNIDIRENLIEGIGNYHNGDEEGIVLRECTGFEIQDNELEGLAGATDTWGILVENSGSESNDIERNAFTDLHVANQAERNNHSSLFSFLGLQYSCNTNTTNTTYDYVAMDQGIASFQGSTTLPAGNTFSGISSAGGDFFNDSNNGITYHYYDGAADEEPVNYSGMFTPSAVNEDNTCQPDDTDGPIIIIDPSKMREHYLKAREGYYAAKAEYDSLMNGGQNEAYWKSRAEGLTPAGAAAFWQNAVSISPYLSKGSLESIIKRGDLFSDAELASLLIANPEALREGQFQGFLYTELPAAMVDTLLPYREVSTPRTALEVEMAGHRYTMHQTANVRIKQILSDTLGIDYTAYREWLRKKESPEAYYELATSYCVKDSFEVALEKCDSVPLLFELTEAQEKAHERLVDYLKFTMDAQAAGVHYAAYDSSRVATLQNIADNGDDRAAAFARGLLNTFYGYDYRIVPQSPNVQGLYTLPGSGPATQPQERAQPLSALPNPARAQVAFRYRLPDPQQPAQLMIYDMQGKLT</sequence>
<dbReference type="OrthoDB" id="5289240at2"/>
<dbReference type="InterPro" id="IPR011050">
    <property type="entry name" value="Pectin_lyase_fold/virulence"/>
</dbReference>
<keyword evidence="1" id="KW-0812">Transmembrane</keyword>
<feature type="transmembrane region" description="Helical" evidence="1">
    <location>
        <begin position="12"/>
        <end position="30"/>
    </location>
</feature>
<feature type="non-terminal residue" evidence="2">
    <location>
        <position position="1292"/>
    </location>
</feature>
<keyword evidence="1" id="KW-0472">Membrane</keyword>
<dbReference type="Proteomes" id="UP000321580">
    <property type="component" value="Unassembled WGS sequence"/>
</dbReference>
<gene>
    <name evidence="2" type="ORF">FRY97_19540</name>
</gene>
<dbReference type="EMBL" id="VOOR01000064">
    <property type="protein sequence ID" value="TXB61335.1"/>
    <property type="molecule type" value="Genomic_DNA"/>
</dbReference>
<evidence type="ECO:0008006" key="4">
    <source>
        <dbReference type="Google" id="ProtNLM"/>
    </source>
</evidence>
<keyword evidence="1" id="KW-1133">Transmembrane helix</keyword>
<organism evidence="2 3">
    <name type="scientific">Phaeodactylibacter luteus</name>
    <dbReference type="NCBI Taxonomy" id="1564516"/>
    <lineage>
        <taxon>Bacteria</taxon>
        <taxon>Pseudomonadati</taxon>
        <taxon>Bacteroidota</taxon>
        <taxon>Saprospiria</taxon>
        <taxon>Saprospirales</taxon>
        <taxon>Haliscomenobacteraceae</taxon>
        <taxon>Phaeodactylibacter</taxon>
    </lineage>
</organism>